<feature type="transmembrane region" description="Helical" evidence="7">
    <location>
        <begin position="341"/>
        <end position="361"/>
    </location>
</feature>
<dbReference type="InterPro" id="IPR011701">
    <property type="entry name" value="MFS"/>
</dbReference>
<dbReference type="PANTHER" id="PTHR23501:SF1">
    <property type="entry name" value="TRANSPORT PROTEIN HSRA-RELATED"/>
    <property type="match status" value="1"/>
</dbReference>
<evidence type="ECO:0000256" key="3">
    <source>
        <dbReference type="ARBA" id="ARBA00022475"/>
    </source>
</evidence>
<dbReference type="GO" id="GO:0022857">
    <property type="term" value="F:transmembrane transporter activity"/>
    <property type="evidence" value="ECO:0007669"/>
    <property type="project" value="InterPro"/>
</dbReference>
<dbReference type="PROSITE" id="PS50850">
    <property type="entry name" value="MFS"/>
    <property type="match status" value="1"/>
</dbReference>
<feature type="transmembrane region" description="Helical" evidence="7">
    <location>
        <begin position="149"/>
        <end position="173"/>
    </location>
</feature>
<dbReference type="Gene3D" id="1.20.1250.20">
    <property type="entry name" value="MFS general substrate transporter like domains"/>
    <property type="match status" value="1"/>
</dbReference>
<dbReference type="STRING" id="420953.SAMN05192543_104581"/>
<organism evidence="9 10">
    <name type="scientific">Paraburkholderia megapolitana</name>
    <dbReference type="NCBI Taxonomy" id="420953"/>
    <lineage>
        <taxon>Bacteria</taxon>
        <taxon>Pseudomonadati</taxon>
        <taxon>Pseudomonadota</taxon>
        <taxon>Betaproteobacteria</taxon>
        <taxon>Burkholderiales</taxon>
        <taxon>Burkholderiaceae</taxon>
        <taxon>Paraburkholderia</taxon>
    </lineage>
</organism>
<keyword evidence="4 7" id="KW-0812">Transmembrane</keyword>
<dbReference type="AlphaFoldDB" id="A0A1I3LUY2"/>
<dbReference type="Pfam" id="PF07690">
    <property type="entry name" value="MFS_1"/>
    <property type="match status" value="1"/>
</dbReference>
<reference evidence="9 10" key="1">
    <citation type="submission" date="2016-10" db="EMBL/GenBank/DDBJ databases">
        <authorList>
            <person name="de Groot N.N."/>
        </authorList>
    </citation>
    <scope>NUCLEOTIDE SEQUENCE [LARGE SCALE GENOMIC DNA]</scope>
    <source>
        <strain evidence="9 10">LMG 23650</strain>
    </source>
</reference>
<dbReference type="InterPro" id="IPR020846">
    <property type="entry name" value="MFS_dom"/>
</dbReference>
<feature type="transmembrane region" description="Helical" evidence="7">
    <location>
        <begin position="413"/>
        <end position="430"/>
    </location>
</feature>
<dbReference type="Proteomes" id="UP000199548">
    <property type="component" value="Unassembled WGS sequence"/>
</dbReference>
<evidence type="ECO:0000313" key="9">
    <source>
        <dbReference type="EMBL" id="SFI88559.1"/>
    </source>
</evidence>
<feature type="transmembrane region" description="Helical" evidence="7">
    <location>
        <begin position="91"/>
        <end position="111"/>
    </location>
</feature>
<keyword evidence="5 7" id="KW-1133">Transmembrane helix</keyword>
<protein>
    <submittedName>
        <fullName evidence="9">Drug resistance transporter, EmrB/QacA subfamily</fullName>
    </submittedName>
</protein>
<comment type="subcellular location">
    <subcellularLocation>
        <location evidence="1">Cell membrane</location>
        <topology evidence="1">Multi-pass membrane protein</topology>
    </subcellularLocation>
</comment>
<dbReference type="InterPro" id="IPR036259">
    <property type="entry name" value="MFS_trans_sf"/>
</dbReference>
<feature type="transmembrane region" description="Helical" evidence="7">
    <location>
        <begin position="179"/>
        <end position="199"/>
    </location>
</feature>
<feature type="domain" description="Major facilitator superfamily (MFS) profile" evidence="8">
    <location>
        <begin position="26"/>
        <end position="468"/>
    </location>
</feature>
<feature type="transmembrane region" description="Helical" evidence="7">
    <location>
        <begin position="442"/>
        <end position="463"/>
    </location>
</feature>
<name>A0A1I3LUY2_9BURK</name>
<evidence type="ECO:0000259" key="8">
    <source>
        <dbReference type="PROSITE" id="PS50850"/>
    </source>
</evidence>
<keyword evidence="2" id="KW-0813">Transport</keyword>
<evidence type="ECO:0000256" key="1">
    <source>
        <dbReference type="ARBA" id="ARBA00004651"/>
    </source>
</evidence>
<proteinExistence type="predicted"/>
<dbReference type="RefSeq" id="WP_281250552.1">
    <property type="nucleotide sequence ID" value="NZ_FOQU01000004.1"/>
</dbReference>
<accession>A0A1I3LUY2</accession>
<dbReference type="NCBIfam" id="TIGR00711">
    <property type="entry name" value="efflux_EmrB"/>
    <property type="match status" value="1"/>
</dbReference>
<keyword evidence="3" id="KW-1003">Cell membrane</keyword>
<keyword evidence="6 7" id="KW-0472">Membrane</keyword>
<feature type="transmembrane region" description="Helical" evidence="7">
    <location>
        <begin position="21"/>
        <end position="39"/>
    </location>
</feature>
<evidence type="ECO:0000256" key="2">
    <source>
        <dbReference type="ARBA" id="ARBA00022448"/>
    </source>
</evidence>
<feature type="transmembrane region" description="Helical" evidence="7">
    <location>
        <begin position="275"/>
        <end position="301"/>
    </location>
</feature>
<sequence>MKEAQTSSGQSAKLATETLDASVWKIVVVAMLGALLAQLDATIVNVSLSSLAADLHAPLATIQWVTSGYLLALTLALPLNGWLIERIGAKALYLWCFSVFTISSALCGLAWSANSLIGFRLLQGASGGLLAPMAQMMTKRAAGHHFTRIAGYAALPVMLGPVLGPVIAGAILHYGSWRWLFLVNFPVGVLAFVLAVRFLPNDGEEYTARKLDWTGLLLLSPGLALVLFGPDHIARPVGVMATVAGALLLLAFLWVEKRKGDDALIDLRLFRRRAFFSASVTQFLWNGVMFAGQMLVPLFLIQACGQSPAMMGWMLAPLGLGMMITTPLLGFLTGRFDERPVAIAGAFFSLVSTLALVWQATHGLDEVVLAAILFVRGMGMGAVGLPVVSLAYASIEKNALPMATTTLNIVQRIGGPTLTTLCALSLSWALQGHVSHFGLDAWAEAFLGLAVLHAFMALATVTLPHAREA</sequence>
<evidence type="ECO:0000256" key="6">
    <source>
        <dbReference type="ARBA" id="ARBA00023136"/>
    </source>
</evidence>
<dbReference type="EMBL" id="FOQU01000004">
    <property type="protein sequence ID" value="SFI88559.1"/>
    <property type="molecule type" value="Genomic_DNA"/>
</dbReference>
<dbReference type="SUPFAM" id="SSF103473">
    <property type="entry name" value="MFS general substrate transporter"/>
    <property type="match status" value="1"/>
</dbReference>
<dbReference type="Gene3D" id="1.20.1720.10">
    <property type="entry name" value="Multidrug resistance protein D"/>
    <property type="match status" value="1"/>
</dbReference>
<dbReference type="GO" id="GO:0005886">
    <property type="term" value="C:plasma membrane"/>
    <property type="evidence" value="ECO:0007669"/>
    <property type="project" value="UniProtKB-SubCell"/>
</dbReference>
<evidence type="ECO:0000256" key="7">
    <source>
        <dbReference type="SAM" id="Phobius"/>
    </source>
</evidence>
<feature type="transmembrane region" description="Helical" evidence="7">
    <location>
        <begin position="313"/>
        <end position="334"/>
    </location>
</feature>
<feature type="transmembrane region" description="Helical" evidence="7">
    <location>
        <begin position="236"/>
        <end position="255"/>
    </location>
</feature>
<feature type="transmembrane region" description="Helical" evidence="7">
    <location>
        <begin position="367"/>
        <end position="392"/>
    </location>
</feature>
<evidence type="ECO:0000313" key="10">
    <source>
        <dbReference type="Proteomes" id="UP000199548"/>
    </source>
</evidence>
<keyword evidence="10" id="KW-1185">Reference proteome</keyword>
<evidence type="ECO:0000256" key="5">
    <source>
        <dbReference type="ARBA" id="ARBA00022989"/>
    </source>
</evidence>
<dbReference type="PANTHER" id="PTHR23501">
    <property type="entry name" value="MAJOR FACILITATOR SUPERFAMILY"/>
    <property type="match status" value="1"/>
</dbReference>
<feature type="transmembrane region" description="Helical" evidence="7">
    <location>
        <begin position="59"/>
        <end position="79"/>
    </location>
</feature>
<gene>
    <name evidence="9" type="ORF">SAMN05192543_104581</name>
</gene>
<evidence type="ECO:0000256" key="4">
    <source>
        <dbReference type="ARBA" id="ARBA00022692"/>
    </source>
</evidence>
<dbReference type="InterPro" id="IPR004638">
    <property type="entry name" value="EmrB-like"/>
</dbReference>